<feature type="compositionally biased region" description="Low complexity" evidence="1">
    <location>
        <begin position="95"/>
        <end position="105"/>
    </location>
</feature>
<name>A0A433DBZ0_9FUNG</name>
<feature type="region of interest" description="Disordered" evidence="1">
    <location>
        <begin position="83"/>
        <end position="127"/>
    </location>
</feature>
<evidence type="ECO:0000313" key="2">
    <source>
        <dbReference type="EMBL" id="RUP48354.1"/>
    </source>
</evidence>
<proteinExistence type="predicted"/>
<dbReference type="Proteomes" id="UP000268093">
    <property type="component" value="Unassembled WGS sequence"/>
</dbReference>
<feature type="compositionally biased region" description="Polar residues" evidence="1">
    <location>
        <begin position="83"/>
        <end position="94"/>
    </location>
</feature>
<sequence>MAMSQVQSTNQRELFCDGYYSDQGDCKSVNRWARLGHCAHISLAVIIRVGEHKPPKSPVQLDWVTRILLFTATKQPNVLHQQLTGENGNSKYSHLSSPRFPFAPRSSPPPPPPSDLTFSSTSQPNPLPSLRGRALSLSSLNVPRRLHLPVILLRALSLIPSLFGVFHNVGAAWAVPARDGGGPLLLHSSELDYWVAILWVSNNVVRRNACQFTKRYYF</sequence>
<keyword evidence="3" id="KW-1185">Reference proteome</keyword>
<reference evidence="2 3" key="1">
    <citation type="journal article" date="2018" name="New Phytol.">
        <title>Phylogenomics of Endogonaceae and evolution of mycorrhizas within Mucoromycota.</title>
        <authorList>
            <person name="Chang Y."/>
            <person name="Desiro A."/>
            <person name="Na H."/>
            <person name="Sandor L."/>
            <person name="Lipzen A."/>
            <person name="Clum A."/>
            <person name="Barry K."/>
            <person name="Grigoriev I.V."/>
            <person name="Martin F.M."/>
            <person name="Stajich J.E."/>
            <person name="Smith M.E."/>
            <person name="Bonito G."/>
            <person name="Spatafora J.W."/>
        </authorList>
    </citation>
    <scope>NUCLEOTIDE SEQUENCE [LARGE SCALE GENOMIC DNA]</scope>
    <source>
        <strain evidence="2 3">GMNB39</strain>
    </source>
</reference>
<gene>
    <name evidence="2" type="ORF">BC936DRAFT_144681</name>
</gene>
<dbReference type="EMBL" id="RBNI01003450">
    <property type="protein sequence ID" value="RUP48354.1"/>
    <property type="molecule type" value="Genomic_DNA"/>
</dbReference>
<accession>A0A433DBZ0</accession>
<evidence type="ECO:0000256" key="1">
    <source>
        <dbReference type="SAM" id="MobiDB-lite"/>
    </source>
</evidence>
<protein>
    <submittedName>
        <fullName evidence="2">Uncharacterized protein</fullName>
    </submittedName>
</protein>
<organism evidence="2 3">
    <name type="scientific">Jimgerdemannia flammicorona</name>
    <dbReference type="NCBI Taxonomy" id="994334"/>
    <lineage>
        <taxon>Eukaryota</taxon>
        <taxon>Fungi</taxon>
        <taxon>Fungi incertae sedis</taxon>
        <taxon>Mucoromycota</taxon>
        <taxon>Mucoromycotina</taxon>
        <taxon>Endogonomycetes</taxon>
        <taxon>Endogonales</taxon>
        <taxon>Endogonaceae</taxon>
        <taxon>Jimgerdemannia</taxon>
    </lineage>
</organism>
<feature type="compositionally biased region" description="Low complexity" evidence="1">
    <location>
        <begin position="115"/>
        <end position="127"/>
    </location>
</feature>
<evidence type="ECO:0000313" key="3">
    <source>
        <dbReference type="Proteomes" id="UP000268093"/>
    </source>
</evidence>
<comment type="caution">
    <text evidence="2">The sequence shown here is derived from an EMBL/GenBank/DDBJ whole genome shotgun (WGS) entry which is preliminary data.</text>
</comment>
<dbReference type="AlphaFoldDB" id="A0A433DBZ0"/>